<keyword evidence="2" id="KW-1185">Reference proteome</keyword>
<sequence>MDKTIMPPHFDGQREKVINGTLAIGSDTAEVRVEPIERKHSFEAETVKVNLQMEQFCSMKEGTER</sequence>
<dbReference type="AlphaFoldDB" id="A0A7V9Z531"/>
<gene>
    <name evidence="1" type="ORF">HNR31_000975</name>
</gene>
<evidence type="ECO:0000313" key="1">
    <source>
        <dbReference type="EMBL" id="MBA2874205.1"/>
    </source>
</evidence>
<dbReference type="RefSeq" id="WP_220129402.1">
    <property type="nucleotide sequence ID" value="NZ_JACDUT010000002.1"/>
</dbReference>
<organism evidence="1 2">
    <name type="scientific">Thermaerobacillus caldiproteolyticus</name>
    <dbReference type="NCBI Taxonomy" id="247480"/>
    <lineage>
        <taxon>Bacteria</taxon>
        <taxon>Bacillati</taxon>
        <taxon>Bacillota</taxon>
        <taxon>Bacilli</taxon>
        <taxon>Bacillales</taxon>
        <taxon>Anoxybacillaceae</taxon>
        <taxon>Thermaerobacillus</taxon>
    </lineage>
</organism>
<dbReference type="Proteomes" id="UP000523087">
    <property type="component" value="Unassembled WGS sequence"/>
</dbReference>
<comment type="caution">
    <text evidence="1">The sequence shown here is derived from an EMBL/GenBank/DDBJ whole genome shotgun (WGS) entry which is preliminary data.</text>
</comment>
<reference evidence="1 2" key="1">
    <citation type="submission" date="2020-07" db="EMBL/GenBank/DDBJ databases">
        <title>Genomic Encyclopedia of Type Strains, Phase IV (KMG-IV): sequencing the most valuable type-strain genomes for metagenomic binning, comparative biology and taxonomic classification.</title>
        <authorList>
            <person name="Goeker M."/>
        </authorList>
    </citation>
    <scope>NUCLEOTIDE SEQUENCE [LARGE SCALE GENOMIC DNA]</scope>
    <source>
        <strain evidence="1 2">DSM 15730</strain>
    </source>
</reference>
<proteinExistence type="predicted"/>
<evidence type="ECO:0000313" key="2">
    <source>
        <dbReference type="Proteomes" id="UP000523087"/>
    </source>
</evidence>
<name>A0A7V9Z531_9BACL</name>
<protein>
    <submittedName>
        <fullName evidence="1">Uncharacterized protein</fullName>
    </submittedName>
</protein>
<dbReference type="EMBL" id="JACDUT010000002">
    <property type="protein sequence ID" value="MBA2874205.1"/>
    <property type="molecule type" value="Genomic_DNA"/>
</dbReference>
<accession>A0A7V9Z531</accession>